<dbReference type="Gene3D" id="6.10.280.70">
    <property type="match status" value="1"/>
</dbReference>
<reference evidence="11" key="1">
    <citation type="submission" date="2012-07" db="EMBL/GenBank/DDBJ databases">
        <title>Genome of the Chinese tree shrew, a rising model animal genetically related to primates.</title>
        <authorList>
            <person name="Zhang G."/>
            <person name="Fan Y."/>
            <person name="Yao Y."/>
            <person name="Huang Z."/>
        </authorList>
    </citation>
    <scope>NUCLEOTIDE SEQUENCE [LARGE SCALE GENOMIC DNA]</scope>
</reference>
<evidence type="ECO:0000313" key="10">
    <source>
        <dbReference type="EMBL" id="ELW50915.1"/>
    </source>
</evidence>
<dbReference type="GO" id="GO:0015078">
    <property type="term" value="F:proton transmembrane transporter activity"/>
    <property type="evidence" value="ECO:0007669"/>
    <property type="project" value="InterPro"/>
</dbReference>
<dbReference type="Proteomes" id="UP000011518">
    <property type="component" value="Unassembled WGS sequence"/>
</dbReference>
<evidence type="ECO:0000256" key="6">
    <source>
        <dbReference type="ARBA" id="ARBA00022792"/>
    </source>
</evidence>
<dbReference type="Pfam" id="PF05873">
    <property type="entry name" value="Mt_ATP-synt_D"/>
    <property type="match status" value="1"/>
</dbReference>
<comment type="similarity">
    <text evidence="2">Belongs to the ATPase d subunit family.</text>
</comment>
<keyword evidence="7" id="KW-0406">Ion transport</keyword>
<name>L9JKC3_TUPCH</name>
<protein>
    <submittedName>
        <fullName evidence="10">ATP synthase subunit d, mitochondrial</fullName>
    </submittedName>
</protein>
<dbReference type="InterPro" id="IPR036228">
    <property type="entry name" value="ATP_synth_F0_dsu_sf_mt"/>
</dbReference>
<keyword evidence="5" id="KW-0375">Hydrogen ion transport</keyword>
<dbReference type="EMBL" id="KB320975">
    <property type="protein sequence ID" value="ELW50915.1"/>
    <property type="molecule type" value="Genomic_DNA"/>
</dbReference>
<dbReference type="SUPFAM" id="SSF161065">
    <property type="entry name" value="ATP synthase D chain-like"/>
    <property type="match status" value="1"/>
</dbReference>
<accession>L9JKC3</accession>
<dbReference type="GO" id="GO:0005743">
    <property type="term" value="C:mitochondrial inner membrane"/>
    <property type="evidence" value="ECO:0007669"/>
    <property type="project" value="UniProtKB-SubCell"/>
</dbReference>
<evidence type="ECO:0000256" key="1">
    <source>
        <dbReference type="ARBA" id="ARBA00004273"/>
    </source>
</evidence>
<evidence type="ECO:0000256" key="2">
    <source>
        <dbReference type="ARBA" id="ARBA00006842"/>
    </source>
</evidence>
<keyword evidence="6" id="KW-0999">Mitochondrion inner membrane</keyword>
<proteinExistence type="inferred from homology"/>
<sequence length="132" mass="15291">MEKDPHLQVGYTTWEPTSYCSQAYYKANVAKEGLVGDCEKKLTTLKVPVPEGKYTAQVDAEEKEDMKSCAECVSFPKGRIEKYQQQLEKIKNIIPFDEMTNEDLNEGVPETTLDKKKYPYWPRQLTENLQNF</sequence>
<dbReference type="InterPro" id="IPR008689">
    <property type="entry name" value="ATP_synth_F0_dsu_mt"/>
</dbReference>
<dbReference type="STRING" id="246437.L9JKC3"/>
<comment type="subcellular location">
    <subcellularLocation>
        <location evidence="1">Mitochondrion inner membrane</location>
    </subcellularLocation>
</comment>
<keyword evidence="3" id="KW-0813">Transport</keyword>
<evidence type="ECO:0000256" key="5">
    <source>
        <dbReference type="ARBA" id="ARBA00022781"/>
    </source>
</evidence>
<dbReference type="PANTHER" id="PTHR12700">
    <property type="entry name" value="ATP SYNTHASE SUBUNIT D, MITOCHONDRIAL"/>
    <property type="match status" value="1"/>
</dbReference>
<dbReference type="GO" id="GO:0045259">
    <property type="term" value="C:proton-transporting ATP synthase complex"/>
    <property type="evidence" value="ECO:0007669"/>
    <property type="project" value="UniProtKB-KW"/>
</dbReference>
<keyword evidence="8" id="KW-0496">Mitochondrion</keyword>
<evidence type="ECO:0000256" key="9">
    <source>
        <dbReference type="ARBA" id="ARBA00023136"/>
    </source>
</evidence>
<keyword evidence="4" id="KW-0138">CF(0)</keyword>
<evidence type="ECO:0000256" key="3">
    <source>
        <dbReference type="ARBA" id="ARBA00022448"/>
    </source>
</evidence>
<evidence type="ECO:0000256" key="8">
    <source>
        <dbReference type="ARBA" id="ARBA00023128"/>
    </source>
</evidence>
<dbReference type="GO" id="GO:0015986">
    <property type="term" value="P:proton motive force-driven ATP synthesis"/>
    <property type="evidence" value="ECO:0007669"/>
    <property type="project" value="InterPro"/>
</dbReference>
<keyword evidence="11" id="KW-1185">Reference proteome</keyword>
<evidence type="ECO:0000313" key="11">
    <source>
        <dbReference type="Proteomes" id="UP000011518"/>
    </source>
</evidence>
<evidence type="ECO:0000256" key="4">
    <source>
        <dbReference type="ARBA" id="ARBA00022547"/>
    </source>
</evidence>
<dbReference type="InParanoid" id="L9JKC3"/>
<gene>
    <name evidence="10" type="ORF">TREES_T100021761</name>
</gene>
<reference evidence="11" key="2">
    <citation type="journal article" date="2013" name="Nat. Commun.">
        <title>Genome of the Chinese tree shrew.</title>
        <authorList>
            <person name="Fan Y."/>
            <person name="Huang Z.Y."/>
            <person name="Cao C.C."/>
            <person name="Chen C.S."/>
            <person name="Chen Y.X."/>
            <person name="Fan D.D."/>
            <person name="He J."/>
            <person name="Hou H.L."/>
            <person name="Hu L."/>
            <person name="Hu X.T."/>
            <person name="Jiang X.T."/>
            <person name="Lai R."/>
            <person name="Lang Y.S."/>
            <person name="Liang B."/>
            <person name="Liao S.G."/>
            <person name="Mu D."/>
            <person name="Ma Y.Y."/>
            <person name="Niu Y.Y."/>
            <person name="Sun X.Q."/>
            <person name="Xia J.Q."/>
            <person name="Xiao J."/>
            <person name="Xiong Z.Q."/>
            <person name="Xu L."/>
            <person name="Yang L."/>
            <person name="Zhang Y."/>
            <person name="Zhao W."/>
            <person name="Zhao X.D."/>
            <person name="Zheng Y.T."/>
            <person name="Zhou J.M."/>
            <person name="Zhu Y.B."/>
            <person name="Zhang G.J."/>
            <person name="Wang J."/>
            <person name="Yao Y.G."/>
        </authorList>
    </citation>
    <scope>NUCLEOTIDE SEQUENCE [LARGE SCALE GENOMIC DNA]</scope>
</reference>
<evidence type="ECO:0000256" key="7">
    <source>
        <dbReference type="ARBA" id="ARBA00023065"/>
    </source>
</evidence>
<dbReference type="AlphaFoldDB" id="L9JKC3"/>
<keyword evidence="9" id="KW-0472">Membrane</keyword>
<organism evidence="10 11">
    <name type="scientific">Tupaia chinensis</name>
    <name type="common">Chinese tree shrew</name>
    <name type="synonym">Tupaia belangeri chinensis</name>
    <dbReference type="NCBI Taxonomy" id="246437"/>
    <lineage>
        <taxon>Eukaryota</taxon>
        <taxon>Metazoa</taxon>
        <taxon>Chordata</taxon>
        <taxon>Craniata</taxon>
        <taxon>Vertebrata</taxon>
        <taxon>Euteleostomi</taxon>
        <taxon>Mammalia</taxon>
        <taxon>Eutheria</taxon>
        <taxon>Euarchontoglires</taxon>
        <taxon>Scandentia</taxon>
        <taxon>Tupaiidae</taxon>
        <taxon>Tupaia</taxon>
    </lineage>
</organism>